<evidence type="ECO:0000256" key="8">
    <source>
        <dbReference type="ARBA" id="ARBA00022679"/>
    </source>
</evidence>
<evidence type="ECO:0000256" key="10">
    <source>
        <dbReference type="ARBA" id="ARBA00022741"/>
    </source>
</evidence>
<feature type="compositionally biased region" description="Polar residues" evidence="17">
    <location>
        <begin position="150"/>
        <end position="166"/>
    </location>
</feature>
<dbReference type="Pfam" id="PF13614">
    <property type="entry name" value="AAA_31"/>
    <property type="match status" value="1"/>
</dbReference>
<evidence type="ECO:0000313" key="21">
    <source>
        <dbReference type="EMBL" id="GJN41995.1"/>
    </source>
</evidence>
<evidence type="ECO:0000256" key="13">
    <source>
        <dbReference type="ARBA" id="ARBA00022989"/>
    </source>
</evidence>
<evidence type="ECO:0000256" key="16">
    <source>
        <dbReference type="ARBA" id="ARBA00051245"/>
    </source>
</evidence>
<dbReference type="InterPro" id="IPR050445">
    <property type="entry name" value="Bact_polysacc_biosynth/exp"/>
</dbReference>
<evidence type="ECO:0000256" key="4">
    <source>
        <dbReference type="ARBA" id="ARBA00008883"/>
    </source>
</evidence>
<dbReference type="EC" id="2.7.10.2" evidence="5"/>
<keyword evidence="12" id="KW-0067">ATP-binding</keyword>
<comment type="caution">
    <text evidence="21">The sequence shown here is derived from an EMBL/GenBank/DDBJ whole genome shotgun (WGS) entry which is preliminary data.</text>
</comment>
<evidence type="ECO:0000313" key="22">
    <source>
        <dbReference type="Proteomes" id="UP001054925"/>
    </source>
</evidence>
<evidence type="ECO:0000256" key="5">
    <source>
        <dbReference type="ARBA" id="ARBA00011903"/>
    </source>
</evidence>
<evidence type="ECO:0000256" key="2">
    <source>
        <dbReference type="ARBA" id="ARBA00006683"/>
    </source>
</evidence>
<comment type="catalytic activity">
    <reaction evidence="16">
        <text>L-tyrosyl-[protein] + ATP = O-phospho-L-tyrosyl-[protein] + ADP + H(+)</text>
        <dbReference type="Rhea" id="RHEA:10596"/>
        <dbReference type="Rhea" id="RHEA-COMP:10136"/>
        <dbReference type="Rhea" id="RHEA-COMP:20101"/>
        <dbReference type="ChEBI" id="CHEBI:15378"/>
        <dbReference type="ChEBI" id="CHEBI:30616"/>
        <dbReference type="ChEBI" id="CHEBI:46858"/>
        <dbReference type="ChEBI" id="CHEBI:61978"/>
        <dbReference type="ChEBI" id="CHEBI:456216"/>
        <dbReference type="EC" id="2.7.10.2"/>
    </reaction>
</comment>
<dbReference type="Proteomes" id="UP001054925">
    <property type="component" value="Unassembled WGS sequence"/>
</dbReference>
<dbReference type="Gene3D" id="3.40.50.300">
    <property type="entry name" value="P-loop containing nucleotide triphosphate hydrolases"/>
    <property type="match status" value="1"/>
</dbReference>
<comment type="subcellular location">
    <subcellularLocation>
        <location evidence="1">Cell inner membrane</location>
        <topology evidence="1">Multi-pass membrane protein</topology>
    </subcellularLocation>
</comment>
<sequence length="472" mass="50493">MELRKYLLILRKYWVLVVVATVVGLAAGLGLSFLMTPEYQAKTQLYVSVRSESGSTGDLVQGATFSRQIVNSYVTVVNSSAVLDPVAEELQLDGTGTELSDHITASSPAESALIDITASSSSPEEAATIANHVGESFKTVVKTQLEPETDGSSPISLTTTERASVPNSPVSPNYLVNIVLGLLVGLVVGFGVAILRTVLDRRLHSADDIAQITDRPLLGEIIDDPEADKNRIIVSTKPRSPRAESFRALRTNLQFLNVGAKKRVFVVSSSRPSEGKSTTSLNLAATLAQTGASVIVVEGDLRMPTFAKYLDIEGGAGLTDVLIGRAELVDVIQRWGRDPYYVLPAGRIPPNPSELLGTTEMEEVLETLRDQFDYVIIDAPPVLAVTDAVVLEKLATGLLMVVATGFTTRQELEDSMQVLETAGTNVLGVVATMVASKKPGGYSYGQYGYGARTVDEIVGEQKTKAAKVNHAE</sequence>
<dbReference type="GO" id="GO:0042802">
    <property type="term" value="F:identical protein binding"/>
    <property type="evidence" value="ECO:0007669"/>
    <property type="project" value="UniProtKB-ARBA"/>
</dbReference>
<dbReference type="CDD" id="cd05387">
    <property type="entry name" value="BY-kinase"/>
    <property type="match status" value="1"/>
</dbReference>
<dbReference type="InterPro" id="IPR025669">
    <property type="entry name" value="AAA_dom"/>
</dbReference>
<evidence type="ECO:0000256" key="14">
    <source>
        <dbReference type="ARBA" id="ARBA00023136"/>
    </source>
</evidence>
<dbReference type="NCBIfam" id="TIGR01007">
    <property type="entry name" value="eps_fam"/>
    <property type="match status" value="1"/>
</dbReference>
<dbReference type="InterPro" id="IPR005702">
    <property type="entry name" value="Wzc-like_C"/>
</dbReference>
<keyword evidence="9 18" id="KW-0812">Transmembrane</keyword>
<keyword evidence="14 18" id="KW-0472">Membrane</keyword>
<keyword evidence="13 18" id="KW-1133">Transmembrane helix</keyword>
<evidence type="ECO:0000256" key="9">
    <source>
        <dbReference type="ARBA" id="ARBA00022692"/>
    </source>
</evidence>
<evidence type="ECO:0000256" key="17">
    <source>
        <dbReference type="SAM" id="MobiDB-lite"/>
    </source>
</evidence>
<dbReference type="PANTHER" id="PTHR32309:SF13">
    <property type="entry name" value="FERRIC ENTEROBACTIN TRANSPORT PROTEIN FEPE"/>
    <property type="match status" value="1"/>
</dbReference>
<dbReference type="EMBL" id="BQKK01000001">
    <property type="protein sequence ID" value="GJN41995.1"/>
    <property type="molecule type" value="Genomic_DNA"/>
</dbReference>
<feature type="domain" description="AAA" evidence="20">
    <location>
        <begin position="269"/>
        <end position="392"/>
    </location>
</feature>
<accession>A0AAV5G6W0</accession>
<evidence type="ECO:0000256" key="6">
    <source>
        <dbReference type="ARBA" id="ARBA00022475"/>
    </source>
</evidence>
<comment type="similarity">
    <text evidence="4">Belongs to the etk/wzc family.</text>
</comment>
<evidence type="ECO:0000256" key="7">
    <source>
        <dbReference type="ARBA" id="ARBA00022519"/>
    </source>
</evidence>
<evidence type="ECO:0000256" key="3">
    <source>
        <dbReference type="ARBA" id="ARBA00007316"/>
    </source>
</evidence>
<dbReference type="FunFam" id="3.40.50.300:FF:000527">
    <property type="entry name" value="Tyrosine-protein kinase etk"/>
    <property type="match status" value="1"/>
</dbReference>
<dbReference type="SUPFAM" id="SSF52540">
    <property type="entry name" value="P-loop containing nucleoside triphosphate hydrolases"/>
    <property type="match status" value="1"/>
</dbReference>
<feature type="transmembrane region" description="Helical" evidence="18">
    <location>
        <begin position="12"/>
        <end position="35"/>
    </location>
</feature>
<name>A0AAV5G6W0_CORAM</name>
<dbReference type="RefSeq" id="WP_236163551.1">
    <property type="nucleotide sequence ID" value="NZ_BQKK01000001.1"/>
</dbReference>
<comment type="similarity">
    <text evidence="3">Belongs to the CpsD/CapB family.</text>
</comment>
<evidence type="ECO:0000256" key="12">
    <source>
        <dbReference type="ARBA" id="ARBA00022840"/>
    </source>
</evidence>
<dbReference type="AlphaFoldDB" id="A0AAV5G6W0"/>
<keyword evidence="15" id="KW-0829">Tyrosine-protein kinase</keyword>
<dbReference type="GO" id="GO:0004715">
    <property type="term" value="F:non-membrane spanning protein tyrosine kinase activity"/>
    <property type="evidence" value="ECO:0007669"/>
    <property type="project" value="UniProtKB-EC"/>
</dbReference>
<dbReference type="Pfam" id="PF02706">
    <property type="entry name" value="Wzz"/>
    <property type="match status" value="1"/>
</dbReference>
<comment type="similarity">
    <text evidence="2">Belongs to the CpsC/CapA family.</text>
</comment>
<dbReference type="GO" id="GO:0005524">
    <property type="term" value="F:ATP binding"/>
    <property type="evidence" value="ECO:0007669"/>
    <property type="project" value="UniProtKB-KW"/>
</dbReference>
<evidence type="ECO:0000256" key="11">
    <source>
        <dbReference type="ARBA" id="ARBA00022777"/>
    </source>
</evidence>
<feature type="transmembrane region" description="Helical" evidence="18">
    <location>
        <begin position="174"/>
        <end position="195"/>
    </location>
</feature>
<keyword evidence="8" id="KW-0808">Transferase</keyword>
<dbReference type="PANTHER" id="PTHR32309">
    <property type="entry name" value="TYROSINE-PROTEIN KINASE"/>
    <property type="match status" value="1"/>
</dbReference>
<evidence type="ECO:0000256" key="18">
    <source>
        <dbReference type="SAM" id="Phobius"/>
    </source>
</evidence>
<gene>
    <name evidence="21" type="ORF">CAT723_04740</name>
</gene>
<dbReference type="InterPro" id="IPR003856">
    <property type="entry name" value="LPS_length_determ_N"/>
</dbReference>
<evidence type="ECO:0000256" key="1">
    <source>
        <dbReference type="ARBA" id="ARBA00004429"/>
    </source>
</evidence>
<evidence type="ECO:0000259" key="19">
    <source>
        <dbReference type="Pfam" id="PF02706"/>
    </source>
</evidence>
<keyword evidence="7" id="KW-0997">Cell inner membrane</keyword>
<keyword evidence="10" id="KW-0547">Nucleotide-binding</keyword>
<keyword evidence="6" id="KW-1003">Cell membrane</keyword>
<evidence type="ECO:0000259" key="20">
    <source>
        <dbReference type="Pfam" id="PF13614"/>
    </source>
</evidence>
<protein>
    <recommendedName>
        <fullName evidence="5">non-specific protein-tyrosine kinase</fullName>
        <ecNumber evidence="5">2.7.10.2</ecNumber>
    </recommendedName>
</protein>
<reference evidence="21" key="1">
    <citation type="submission" date="2021-12" db="EMBL/GenBank/DDBJ databases">
        <title>Draft genome sequence of Corynebacterium ammoniagenes strain T-723.</title>
        <authorList>
            <person name="Matsuzawa M."/>
            <person name="Hiratani M."/>
            <person name="Abe I."/>
            <person name="Tsuji Y."/>
            <person name="Nakamura J."/>
        </authorList>
    </citation>
    <scope>NUCLEOTIDE SEQUENCE</scope>
    <source>
        <strain evidence="21">T-723</strain>
    </source>
</reference>
<dbReference type="InterPro" id="IPR027417">
    <property type="entry name" value="P-loop_NTPase"/>
</dbReference>
<dbReference type="GO" id="GO:0005886">
    <property type="term" value="C:plasma membrane"/>
    <property type="evidence" value="ECO:0007669"/>
    <property type="project" value="UniProtKB-SubCell"/>
</dbReference>
<evidence type="ECO:0000256" key="15">
    <source>
        <dbReference type="ARBA" id="ARBA00023137"/>
    </source>
</evidence>
<keyword evidence="11" id="KW-0418">Kinase</keyword>
<feature type="domain" description="Polysaccharide chain length determinant N-terminal" evidence="19">
    <location>
        <begin position="2"/>
        <end position="90"/>
    </location>
</feature>
<organism evidence="21 22">
    <name type="scientific">Corynebacterium ammoniagenes</name>
    <name type="common">Brevibacterium ammoniagenes</name>
    <dbReference type="NCBI Taxonomy" id="1697"/>
    <lineage>
        <taxon>Bacteria</taxon>
        <taxon>Bacillati</taxon>
        <taxon>Actinomycetota</taxon>
        <taxon>Actinomycetes</taxon>
        <taxon>Mycobacteriales</taxon>
        <taxon>Corynebacteriaceae</taxon>
        <taxon>Corynebacterium</taxon>
    </lineage>
</organism>
<proteinExistence type="inferred from homology"/>
<feature type="region of interest" description="Disordered" evidence="17">
    <location>
        <begin position="144"/>
        <end position="166"/>
    </location>
</feature>